<protein>
    <submittedName>
        <fullName evidence="1">Uncharacterized protein</fullName>
    </submittedName>
</protein>
<accession>A0A0E9UTH5</accession>
<evidence type="ECO:0000313" key="1">
    <source>
        <dbReference type="EMBL" id="JAH69051.1"/>
    </source>
</evidence>
<organism evidence="1">
    <name type="scientific">Anguilla anguilla</name>
    <name type="common">European freshwater eel</name>
    <name type="synonym">Muraena anguilla</name>
    <dbReference type="NCBI Taxonomy" id="7936"/>
    <lineage>
        <taxon>Eukaryota</taxon>
        <taxon>Metazoa</taxon>
        <taxon>Chordata</taxon>
        <taxon>Craniata</taxon>
        <taxon>Vertebrata</taxon>
        <taxon>Euteleostomi</taxon>
        <taxon>Actinopterygii</taxon>
        <taxon>Neopterygii</taxon>
        <taxon>Teleostei</taxon>
        <taxon>Anguilliformes</taxon>
        <taxon>Anguillidae</taxon>
        <taxon>Anguilla</taxon>
    </lineage>
</organism>
<reference evidence="1" key="2">
    <citation type="journal article" date="2015" name="Fish Shellfish Immunol.">
        <title>Early steps in the European eel (Anguilla anguilla)-Vibrio vulnificus interaction in the gills: Role of the RtxA13 toxin.</title>
        <authorList>
            <person name="Callol A."/>
            <person name="Pajuelo D."/>
            <person name="Ebbesson L."/>
            <person name="Teles M."/>
            <person name="MacKenzie S."/>
            <person name="Amaro C."/>
        </authorList>
    </citation>
    <scope>NUCLEOTIDE SEQUENCE</scope>
</reference>
<reference evidence="1" key="1">
    <citation type="submission" date="2014-11" db="EMBL/GenBank/DDBJ databases">
        <authorList>
            <person name="Amaro Gonzalez C."/>
        </authorList>
    </citation>
    <scope>NUCLEOTIDE SEQUENCE</scope>
</reference>
<name>A0A0E9UTH5_ANGAN</name>
<dbReference type="EMBL" id="GBXM01039526">
    <property type="protein sequence ID" value="JAH69051.1"/>
    <property type="molecule type" value="Transcribed_RNA"/>
</dbReference>
<proteinExistence type="predicted"/>
<dbReference type="AlphaFoldDB" id="A0A0E9UTH5"/>
<sequence>MSPVCSHCLHHLYLVLMRHLWTRCYWL</sequence>